<dbReference type="Pfam" id="PF13692">
    <property type="entry name" value="Glyco_trans_1_4"/>
    <property type="match status" value="1"/>
</dbReference>
<dbReference type="Gene3D" id="3.40.50.2000">
    <property type="entry name" value="Glycogen Phosphorylase B"/>
    <property type="match status" value="2"/>
</dbReference>
<protein>
    <submittedName>
        <fullName evidence="1">WepB</fullName>
    </submittedName>
</protein>
<accession>I7E4Y9</accession>
<organism evidence="1">
    <name type="scientific">Cronobacter turicensis</name>
    <dbReference type="NCBI Taxonomy" id="413502"/>
    <lineage>
        <taxon>Bacteria</taxon>
        <taxon>Pseudomonadati</taxon>
        <taxon>Pseudomonadota</taxon>
        <taxon>Gammaproteobacteria</taxon>
        <taxon>Enterobacterales</taxon>
        <taxon>Enterobacteriaceae</taxon>
        <taxon>Cronobacter</taxon>
    </lineage>
</organism>
<gene>
    <name evidence="1" type="primary">wepB</name>
</gene>
<reference evidence="1" key="1">
    <citation type="journal article" date="2012" name="FEMS Immunol. Med. Microbiol.">
        <title>Structure and genetics of the O-antigen of Cronobacter turicensis G3882 from a new serotype, C. turicensis O2, and identification of a serotype-specific gene.</title>
        <authorList>
            <person name="Sun Y."/>
            <person name="Arbatsky N.P."/>
            <person name="Wang M."/>
            <person name="Shashkov A.S."/>
            <person name="Liu B."/>
            <person name="Wang L."/>
            <person name="Knirel Y.A."/>
        </authorList>
    </citation>
    <scope>NUCLEOTIDE SEQUENCE</scope>
    <source>
        <strain evidence="1">G3882</strain>
    </source>
</reference>
<sequence>MNKAVVIHPLDDSYGATKILAYVIAALTRNYKIEVWYKSNKEFLERFLAAQNFTQENITYRLVPSIPVVHSQIFNIKGMLGLLKELVAFTFIVLKMKRSIGFVYINTYAAGLASFICKLCSVKNIIHCHENQKHKISGRALAYLIRKSADKIICVSKVVRNYVCGTSKNTPAVVIMNGITDIFSEVIDDKKIERHNPRFLIVGRIMPEKGYWFLADAIKRLNKDIGSITFSVDAYGDAPPNRPTLVDEYQEYLKSNKLDNDIKLLGFSQQADREMFNYDVVLVPSIMSDPFPTTVLEAMRAKCLVVTTSHGGAAEIITDGVNGILIQKDDTCMFARILRSIAQGDIDIASLASNARLYYEENLTQSAFEKNIVNCFDSFTKEHIDE</sequence>
<dbReference type="PANTHER" id="PTHR12526">
    <property type="entry name" value="GLYCOSYLTRANSFERASE"/>
    <property type="match status" value="1"/>
</dbReference>
<dbReference type="SUPFAM" id="SSF53756">
    <property type="entry name" value="UDP-Glycosyltransferase/glycogen phosphorylase"/>
    <property type="match status" value="1"/>
</dbReference>
<proteinExistence type="predicted"/>
<dbReference type="EMBL" id="JQ354993">
    <property type="protein sequence ID" value="AFO84315.1"/>
    <property type="molecule type" value="Genomic_DNA"/>
</dbReference>
<dbReference type="AlphaFoldDB" id="I7E4Y9"/>
<name>I7E4Y9_9ENTR</name>
<evidence type="ECO:0000313" key="1">
    <source>
        <dbReference type="EMBL" id="AFO84315.1"/>
    </source>
</evidence>
<dbReference type="CDD" id="cd03801">
    <property type="entry name" value="GT4_PimA-like"/>
    <property type="match status" value="1"/>
</dbReference>